<sequence>MSTTATPKASEGGVPTFAGMDAVEIKVTIRPDQELRAERAMQVDEDTADIRLIYFYETPNLDLFNAGIALRARLVKGDADDSTVKFRSAEMTSISPDWQRKEGFKLEADCVGDRAVFSASLTHRQQRNEIDEVAKGKRAIAKLFSTDQERFLTEFHKGSVDFGHLCVMGPIRVLRWKLEHENFAHELTIEEWRLPNGDDLVEVSIKVPPDKAAQARKAFNDHLGALGLDPQGAQETKTRTALEYFAKVCGKAGA</sequence>
<gene>
    <name evidence="1" type="ORF">D3876_02615</name>
</gene>
<organism evidence="1 2">
    <name type="scientific">Sphingomonas cavernae</name>
    <dbReference type="NCBI Taxonomy" id="2320861"/>
    <lineage>
        <taxon>Bacteria</taxon>
        <taxon>Pseudomonadati</taxon>
        <taxon>Pseudomonadota</taxon>
        <taxon>Alphaproteobacteria</taxon>
        <taxon>Sphingomonadales</taxon>
        <taxon>Sphingomonadaceae</taxon>
        <taxon>Sphingomonas</taxon>
    </lineage>
</organism>
<dbReference type="EMBL" id="QYUM01000002">
    <property type="protein sequence ID" value="RJF93265.1"/>
    <property type="molecule type" value="Genomic_DNA"/>
</dbReference>
<keyword evidence="2" id="KW-1185">Reference proteome</keyword>
<dbReference type="OrthoDB" id="8435884at2"/>
<evidence type="ECO:0000313" key="1">
    <source>
        <dbReference type="EMBL" id="RJF93265.1"/>
    </source>
</evidence>
<dbReference type="Gene3D" id="2.40.320.10">
    <property type="entry name" value="Hypothetical Protein Pfu-838710-001"/>
    <property type="match status" value="1"/>
</dbReference>
<dbReference type="RefSeq" id="WP_119759543.1">
    <property type="nucleotide sequence ID" value="NZ_QYUM01000002.1"/>
</dbReference>
<comment type="caution">
    <text evidence="1">The sequence shown here is derived from an EMBL/GenBank/DDBJ whole genome shotgun (WGS) entry which is preliminary data.</text>
</comment>
<dbReference type="SUPFAM" id="SSF55154">
    <property type="entry name" value="CYTH-like phosphatases"/>
    <property type="match status" value="1"/>
</dbReference>
<dbReference type="Proteomes" id="UP000286100">
    <property type="component" value="Unassembled WGS sequence"/>
</dbReference>
<accession>A0A418WPV4</accession>
<protein>
    <recommendedName>
        <fullName evidence="3">CYTH domain-containing protein</fullName>
    </recommendedName>
</protein>
<dbReference type="InterPro" id="IPR033469">
    <property type="entry name" value="CYTH-like_dom_sf"/>
</dbReference>
<evidence type="ECO:0000313" key="2">
    <source>
        <dbReference type="Proteomes" id="UP000286100"/>
    </source>
</evidence>
<proteinExistence type="predicted"/>
<reference evidence="1 2" key="1">
    <citation type="submission" date="2018-09" db="EMBL/GenBank/DDBJ databases">
        <authorList>
            <person name="Zhu H."/>
        </authorList>
    </citation>
    <scope>NUCLEOTIDE SEQUENCE [LARGE SCALE GENOMIC DNA]</scope>
    <source>
        <strain evidence="1 2">K2R01-6</strain>
    </source>
</reference>
<name>A0A418WPV4_9SPHN</name>
<evidence type="ECO:0008006" key="3">
    <source>
        <dbReference type="Google" id="ProtNLM"/>
    </source>
</evidence>
<dbReference type="AlphaFoldDB" id="A0A418WPV4"/>